<dbReference type="PANTHER" id="PTHR32305:SF15">
    <property type="entry name" value="PROTEIN RHSA-RELATED"/>
    <property type="match status" value="1"/>
</dbReference>
<dbReference type="InterPro" id="IPR038332">
    <property type="entry name" value="PPE_sf"/>
</dbReference>
<dbReference type="NCBIfam" id="TIGR01643">
    <property type="entry name" value="YD_repeat_2x"/>
    <property type="match status" value="7"/>
</dbReference>
<feature type="domain" description="Teneurin-like YD-shell" evidence="4">
    <location>
        <begin position="1056"/>
        <end position="1327"/>
    </location>
</feature>
<dbReference type="Pfam" id="PF20148">
    <property type="entry name" value="DUF6531"/>
    <property type="match status" value="1"/>
</dbReference>
<dbReference type="InterPro" id="IPR022385">
    <property type="entry name" value="Rhs_assc_core"/>
</dbReference>
<dbReference type="NCBIfam" id="TIGR03696">
    <property type="entry name" value="Rhs_assc_core"/>
    <property type="match status" value="1"/>
</dbReference>
<feature type="compositionally biased region" description="Basic and acidic residues" evidence="2">
    <location>
        <begin position="1366"/>
        <end position="1376"/>
    </location>
</feature>
<sequence length="1561" mass="171673">MSNPLVAPVKDSTTGVSGVPLLEDATGLKSAIESKDWAGVAMGAVGTALDALTAVMDPFGAIFAAGVGWLIEHVGPLKEALNALTGDADQIAAQSETWANVAKELESVSAELADLVKKDLQSWTGEAADAYRQKAADTSALIASAQKGCEGAGSGVKTAGEVVAAVRTLVRDTIAELLGHLISWALQVVFTLGIGMTWVVPQVIAAVTKTASKITQVTTKLVKAIKALVPLLKKAGTLFEDAGKALKGIKGGKVKAVDKPKDINVKSEKPAGGKGGDSTTPSGDHTPPKDDSTSPSGDHTPPKDDSTKPSGDHNPPEKAPPTEDKPEPQPKGDNTNTSGAGGDKPGGEGSNSRSIKDDNTKPKENSSPPYCRPGSGDPIDMTTGRMMILETDVAIDASLPLVLRRTHFSTYRTGIGFGPTWASTVDQRLEVEDGEIGFAAEDGTLLAYPLADGTVLPVEGPYWPLKRTPGDGYVVEQPDLQRMLYFAPDGAGRLPLTAIFDNDGQRIHFVHDTEGNLREIRHSGGTRIEVETAGDLVIAFTLLGADETDRTELVRYGYDRDRRLTEVVNSSGEALRYDYDGLGRVVRWTDRNGRSYEFTYDELSRCVRGAGADGHLAYTFAYDREARVNTATDSLGNTTEYHLNEDFQLVKEVGPLGGVSHFEWDRYDRVIGHTDELGRTTRWEFDEHGDLLAYTFPDGARRLFEYEDHRVLSIVEPDGAVWRREYDENGRLSASVGPLGSTTRYSYGEDGSLREFVDEVGNRTTVASDRFGRPVEVTDPRGVTWRRTFDALGRVAEETDPIGGTTRYAWTVEGGGWQRTAPDGSTQRRVYDAEGNVLEEYDERGEVTRSDFGAFDLPVTRIAPDGTRLRTEHDTELRVTAATNGDGRTWRFEYDAEGRKVREQDFDGRVLTYAYDAAGQLIARTNAIGEVTTYAYDLRGAVIEKRTADDVSSYAYDRAGRMVRAVNRDADVTFVHDELGRVVAETCNGRTVTSGYDLADRRVFRRTPSGAESRWDYDGSDAPAKLVTGRHSIAFRHDAAGREVWRGLGAAELTQEWDPRHRLRAQSVTTASGSVAQRRVYDWRPDNVFSGVEDQLLGRREFTLDRGGRVVDVRGPGGTERYAYDRSAAVVIAAPAAERHDAQGRLVSRAGWTYSWNGEDRLVGVTTPDGQRWRYRYDALGRRVAKQQLSGDVVVAETRFVWDGDALAEQDETTTTGETRGTTWEWNPQQEIPVAQTDRVYAEGRCLDERFYSIVTDFVGTPAELVDETGRIAWHRDETLWGTPRTTAAGPSTPLRFPGQYFDAETGLHYNRHRYYDPQTARYLCADPMGLAGGLNTHAYVPNPLTWSDPFGLKGNCKKGPLTPDKGGKGGKDKAKNSQGGLRYDQMEKNGKRGERNRFDHVKLHEDNYQGNKSDHGVFGTKGGNPWSDEKISKTVDNAWAKRNDSGTTVDHQSGGTTAYTIPMDKKIGYIDERVPERNPDGTVKRETWDKDTQQWYGDVVYKKDENGAWVREQKDLDHMKIVVKDGNSVVTAYPDRIRDYNPDKTPKPEPSGPPRRGRRE</sequence>
<reference evidence="5 6" key="1">
    <citation type="submission" date="2016-10" db="EMBL/GenBank/DDBJ databases">
        <authorList>
            <person name="de Groot N.N."/>
        </authorList>
    </citation>
    <scope>NUCLEOTIDE SEQUENCE [LARGE SCALE GENOMIC DNA]</scope>
    <source>
        <strain evidence="5 6">DSM 44993</strain>
    </source>
</reference>
<dbReference type="PANTHER" id="PTHR32305">
    <property type="match status" value="1"/>
</dbReference>
<dbReference type="Gene3D" id="1.20.1260.20">
    <property type="entry name" value="PPE superfamily"/>
    <property type="match status" value="1"/>
</dbReference>
<dbReference type="InterPro" id="IPR011047">
    <property type="entry name" value="Quinoprotein_ADH-like_sf"/>
</dbReference>
<feature type="domain" description="Teneurin-like YD-shell" evidence="4">
    <location>
        <begin position="872"/>
        <end position="985"/>
    </location>
</feature>
<feature type="region of interest" description="Disordered" evidence="2">
    <location>
        <begin position="1408"/>
        <end position="1429"/>
    </location>
</feature>
<feature type="compositionally biased region" description="Basic and acidic residues" evidence="2">
    <location>
        <begin position="260"/>
        <end position="271"/>
    </location>
</feature>
<feature type="region of interest" description="Disordered" evidence="2">
    <location>
        <begin position="260"/>
        <end position="382"/>
    </location>
</feature>
<dbReference type="SUPFAM" id="SSF140453">
    <property type="entry name" value="EsxAB dimer-like"/>
    <property type="match status" value="1"/>
</dbReference>
<gene>
    <name evidence="5" type="ORF">SAMN04489732_11284</name>
</gene>
<accession>A0A1H8Y9C9</accession>
<dbReference type="SUPFAM" id="SSF69304">
    <property type="entry name" value="Tricorn protease N-terminal domain"/>
    <property type="match status" value="1"/>
</dbReference>
<dbReference type="InterPro" id="IPR006530">
    <property type="entry name" value="YD"/>
</dbReference>
<proteinExistence type="predicted"/>
<dbReference type="InterPro" id="IPR045351">
    <property type="entry name" value="DUF6531"/>
</dbReference>
<dbReference type="Gene3D" id="2.180.10.10">
    <property type="entry name" value="RHS repeat-associated core"/>
    <property type="match status" value="3"/>
</dbReference>
<dbReference type="Proteomes" id="UP000198582">
    <property type="component" value="Unassembled WGS sequence"/>
</dbReference>
<feature type="domain" description="DUF6531" evidence="3">
    <location>
        <begin position="376"/>
        <end position="448"/>
    </location>
</feature>
<dbReference type="InterPro" id="IPR050708">
    <property type="entry name" value="T6SS_VgrG/RHS"/>
</dbReference>
<evidence type="ECO:0000259" key="4">
    <source>
        <dbReference type="Pfam" id="PF25023"/>
    </source>
</evidence>
<dbReference type="STRING" id="394193.SAMN04489732_11284"/>
<feature type="compositionally biased region" description="Gly residues" evidence="2">
    <location>
        <begin position="339"/>
        <end position="349"/>
    </location>
</feature>
<feature type="compositionally biased region" description="Basic and acidic residues" evidence="2">
    <location>
        <begin position="1536"/>
        <end position="1548"/>
    </location>
</feature>
<feature type="region of interest" description="Disordered" evidence="2">
    <location>
        <begin position="1534"/>
        <end position="1561"/>
    </location>
</feature>
<dbReference type="Pfam" id="PF25023">
    <property type="entry name" value="TEN_YD-shell"/>
    <property type="match status" value="2"/>
</dbReference>
<evidence type="ECO:0000313" key="5">
    <source>
        <dbReference type="EMBL" id="SEP48603.1"/>
    </source>
</evidence>
<dbReference type="InterPro" id="IPR031325">
    <property type="entry name" value="RHS_repeat"/>
</dbReference>
<dbReference type="InterPro" id="IPR036689">
    <property type="entry name" value="ESAT-6-like_sf"/>
</dbReference>
<evidence type="ECO:0000256" key="1">
    <source>
        <dbReference type="ARBA" id="ARBA00022737"/>
    </source>
</evidence>
<dbReference type="EMBL" id="FOEF01000012">
    <property type="protein sequence ID" value="SEP48603.1"/>
    <property type="molecule type" value="Genomic_DNA"/>
</dbReference>
<evidence type="ECO:0000313" key="6">
    <source>
        <dbReference type="Proteomes" id="UP000198582"/>
    </source>
</evidence>
<dbReference type="PRINTS" id="PR00394">
    <property type="entry name" value="RHSPROTEIN"/>
</dbReference>
<dbReference type="InterPro" id="IPR056823">
    <property type="entry name" value="TEN-like_YD-shell"/>
</dbReference>
<keyword evidence="6" id="KW-1185">Reference proteome</keyword>
<name>A0A1H8Y9C9_9PSEU</name>
<keyword evidence="1" id="KW-0677">Repeat</keyword>
<evidence type="ECO:0000259" key="3">
    <source>
        <dbReference type="Pfam" id="PF20148"/>
    </source>
</evidence>
<feature type="compositionally biased region" description="Basic and acidic residues" evidence="2">
    <location>
        <begin position="354"/>
        <end position="364"/>
    </location>
</feature>
<protein>
    <submittedName>
        <fullName evidence="5">RHS repeat-associated core domain-containing protein</fullName>
    </submittedName>
</protein>
<dbReference type="Pfam" id="PF05593">
    <property type="entry name" value="RHS_repeat"/>
    <property type="match status" value="4"/>
</dbReference>
<organism evidence="5 6">
    <name type="scientific">Amycolatopsis saalfeldensis</name>
    <dbReference type="NCBI Taxonomy" id="394193"/>
    <lineage>
        <taxon>Bacteria</taxon>
        <taxon>Bacillati</taxon>
        <taxon>Actinomycetota</taxon>
        <taxon>Actinomycetes</taxon>
        <taxon>Pseudonocardiales</taxon>
        <taxon>Pseudonocardiaceae</taxon>
        <taxon>Amycolatopsis</taxon>
    </lineage>
</organism>
<feature type="region of interest" description="Disordered" evidence="2">
    <location>
        <begin position="1358"/>
        <end position="1382"/>
    </location>
</feature>
<evidence type="ECO:0000256" key="2">
    <source>
        <dbReference type="SAM" id="MobiDB-lite"/>
    </source>
</evidence>
<dbReference type="SUPFAM" id="SSF50998">
    <property type="entry name" value="Quinoprotein alcohol dehydrogenase-like"/>
    <property type="match status" value="1"/>
</dbReference>
<feature type="compositionally biased region" description="Basic and acidic residues" evidence="2">
    <location>
        <begin position="300"/>
        <end position="330"/>
    </location>
</feature>